<gene>
    <name evidence="8" type="ORF">METZ01_LOCUS111265</name>
</gene>
<dbReference type="PANTHER" id="PTHR33516">
    <property type="entry name" value="LEXA REPRESSOR"/>
    <property type="match status" value="1"/>
</dbReference>
<dbReference type="InterPro" id="IPR006197">
    <property type="entry name" value="Peptidase_S24_LexA"/>
</dbReference>
<name>A0A381X1P8_9ZZZZ</name>
<keyword evidence="4" id="KW-0068">Autocatalytic cleavage</keyword>
<dbReference type="GO" id="GO:0006281">
    <property type="term" value="P:DNA repair"/>
    <property type="evidence" value="ECO:0007669"/>
    <property type="project" value="UniProtKB-KW"/>
</dbReference>
<sequence length="150" mass="16744">MSTQTKKEQIIFYSIQGESLKKLHIYEGGVSAGFPSPADDYLDVDLNLHKYLVKHPAATFFIIAKGHSMEKAGISDNDLLVIDKSLEPKNNDIVVAAVNGEFTVKRYLVNNGQICLRAEGDLGDYPDIKITKSTEFEVWGVVTHTIHNHR</sequence>
<feature type="domain" description="Peptidase S24/S26A/S26B/S26C" evidence="7">
    <location>
        <begin position="25"/>
        <end position="142"/>
    </location>
</feature>
<evidence type="ECO:0000259" key="7">
    <source>
        <dbReference type="Pfam" id="PF00717"/>
    </source>
</evidence>
<evidence type="ECO:0000313" key="8">
    <source>
        <dbReference type="EMBL" id="SVA58411.1"/>
    </source>
</evidence>
<keyword evidence="3" id="KW-0378">Hydrolase</keyword>
<keyword evidence="2" id="KW-0227">DNA damage</keyword>
<dbReference type="GO" id="GO:0016787">
    <property type="term" value="F:hydrolase activity"/>
    <property type="evidence" value="ECO:0007669"/>
    <property type="project" value="UniProtKB-KW"/>
</dbReference>
<dbReference type="AlphaFoldDB" id="A0A381X1P8"/>
<evidence type="ECO:0000256" key="1">
    <source>
        <dbReference type="ARBA" id="ARBA00007484"/>
    </source>
</evidence>
<proteinExistence type="inferred from homology"/>
<protein>
    <recommendedName>
        <fullName evidence="7">Peptidase S24/S26A/S26B/S26C domain-containing protein</fullName>
    </recommendedName>
</protein>
<accession>A0A381X1P8</accession>
<keyword evidence="5" id="KW-0234">DNA repair</keyword>
<organism evidence="8">
    <name type="scientific">marine metagenome</name>
    <dbReference type="NCBI Taxonomy" id="408172"/>
    <lineage>
        <taxon>unclassified sequences</taxon>
        <taxon>metagenomes</taxon>
        <taxon>ecological metagenomes</taxon>
    </lineage>
</organism>
<dbReference type="GO" id="GO:0006355">
    <property type="term" value="P:regulation of DNA-templated transcription"/>
    <property type="evidence" value="ECO:0007669"/>
    <property type="project" value="InterPro"/>
</dbReference>
<dbReference type="InterPro" id="IPR015927">
    <property type="entry name" value="Peptidase_S24_S26A/B/C"/>
</dbReference>
<dbReference type="PRINTS" id="PR00726">
    <property type="entry name" value="LEXASERPTASE"/>
</dbReference>
<dbReference type="InterPro" id="IPR036286">
    <property type="entry name" value="LexA/Signal_pep-like_sf"/>
</dbReference>
<dbReference type="GO" id="GO:0003677">
    <property type="term" value="F:DNA binding"/>
    <property type="evidence" value="ECO:0007669"/>
    <property type="project" value="InterPro"/>
</dbReference>
<dbReference type="NCBIfam" id="NF007621">
    <property type="entry name" value="PRK10276.1"/>
    <property type="match status" value="1"/>
</dbReference>
<evidence type="ECO:0000256" key="5">
    <source>
        <dbReference type="ARBA" id="ARBA00023204"/>
    </source>
</evidence>
<evidence type="ECO:0000256" key="6">
    <source>
        <dbReference type="ARBA" id="ARBA00023236"/>
    </source>
</evidence>
<dbReference type="EMBL" id="UINC01013536">
    <property type="protein sequence ID" value="SVA58411.1"/>
    <property type="molecule type" value="Genomic_DNA"/>
</dbReference>
<comment type="similarity">
    <text evidence="1">Belongs to the peptidase S24 family.</text>
</comment>
<dbReference type="PANTHER" id="PTHR33516:SF2">
    <property type="entry name" value="LEXA REPRESSOR-RELATED"/>
    <property type="match status" value="1"/>
</dbReference>
<dbReference type="SUPFAM" id="SSF51306">
    <property type="entry name" value="LexA/Signal peptidase"/>
    <property type="match status" value="1"/>
</dbReference>
<evidence type="ECO:0000256" key="3">
    <source>
        <dbReference type="ARBA" id="ARBA00022801"/>
    </source>
</evidence>
<dbReference type="Gene3D" id="2.10.109.10">
    <property type="entry name" value="Umud Fragment, subunit A"/>
    <property type="match status" value="1"/>
</dbReference>
<dbReference type="CDD" id="cd06529">
    <property type="entry name" value="S24_LexA-like"/>
    <property type="match status" value="1"/>
</dbReference>
<keyword evidence="6" id="KW-0742">SOS response</keyword>
<reference evidence="8" key="1">
    <citation type="submission" date="2018-05" db="EMBL/GenBank/DDBJ databases">
        <authorList>
            <person name="Lanie J.A."/>
            <person name="Ng W.-L."/>
            <person name="Kazmierczak K.M."/>
            <person name="Andrzejewski T.M."/>
            <person name="Davidsen T.M."/>
            <person name="Wayne K.J."/>
            <person name="Tettelin H."/>
            <person name="Glass J.I."/>
            <person name="Rusch D."/>
            <person name="Podicherti R."/>
            <person name="Tsui H.-C.T."/>
            <person name="Winkler M.E."/>
        </authorList>
    </citation>
    <scope>NUCLEOTIDE SEQUENCE</scope>
</reference>
<dbReference type="GO" id="GO:0009432">
    <property type="term" value="P:SOS response"/>
    <property type="evidence" value="ECO:0007669"/>
    <property type="project" value="UniProtKB-KW"/>
</dbReference>
<evidence type="ECO:0000256" key="4">
    <source>
        <dbReference type="ARBA" id="ARBA00022813"/>
    </source>
</evidence>
<dbReference type="InterPro" id="IPR039418">
    <property type="entry name" value="LexA-like"/>
</dbReference>
<dbReference type="Pfam" id="PF00717">
    <property type="entry name" value="Peptidase_S24"/>
    <property type="match status" value="1"/>
</dbReference>
<dbReference type="InterPro" id="IPR050077">
    <property type="entry name" value="LexA_repressor"/>
</dbReference>
<evidence type="ECO:0000256" key="2">
    <source>
        <dbReference type="ARBA" id="ARBA00022763"/>
    </source>
</evidence>